<dbReference type="GO" id="GO:0003887">
    <property type="term" value="F:DNA-directed DNA polymerase activity"/>
    <property type="evidence" value="ECO:0007669"/>
    <property type="project" value="UniProtKB-EC"/>
</dbReference>
<name>U6KN90_EIMTE</name>
<protein>
    <submittedName>
        <fullName evidence="1">DNA polymerase, related</fullName>
        <ecNumber evidence="1">2.7.7.7</ecNumber>
    </submittedName>
</protein>
<gene>
    <name evidence="1" type="ORF">ETH_00036920</name>
</gene>
<keyword evidence="1" id="KW-0548">Nucleotidyltransferase</keyword>
<organism evidence="1 2">
    <name type="scientific">Eimeria tenella</name>
    <name type="common">Coccidian parasite</name>
    <dbReference type="NCBI Taxonomy" id="5802"/>
    <lineage>
        <taxon>Eukaryota</taxon>
        <taxon>Sar</taxon>
        <taxon>Alveolata</taxon>
        <taxon>Apicomplexa</taxon>
        <taxon>Conoidasida</taxon>
        <taxon>Coccidia</taxon>
        <taxon>Eucoccidiorida</taxon>
        <taxon>Eimeriorina</taxon>
        <taxon>Eimeriidae</taxon>
        <taxon>Eimeria</taxon>
    </lineage>
</organism>
<dbReference type="EC" id="2.7.7.7" evidence="1"/>
<reference evidence="1" key="2">
    <citation type="submission" date="2013-10" db="EMBL/GenBank/DDBJ databases">
        <authorList>
            <person name="Aslett M."/>
        </authorList>
    </citation>
    <scope>NUCLEOTIDE SEQUENCE [LARGE SCALE GENOMIC DNA]</scope>
    <source>
        <strain evidence="1">Houghton</strain>
    </source>
</reference>
<dbReference type="AlphaFoldDB" id="U6KN90"/>
<evidence type="ECO:0000313" key="1">
    <source>
        <dbReference type="EMBL" id="CDJ39572.1"/>
    </source>
</evidence>
<sequence length="172" mass="18386">MRVLYDSFFAQTLREQRGVLWSSSSSSSSSSRWEVGAVLRSKETDIGGPYLSPSRYANFDFEETQNPKTNPGIYRAICYQLALGDSLIFNSIRLADKLDPEFLSASDWLRSEGDSLAAAAAAAAAEDGDAAEPDTAAAATAAAARGQPAAELALEGFHSPTQFSPAAFRVRP</sequence>
<accession>U6KN90</accession>
<dbReference type="GeneID" id="25256425"/>
<dbReference type="VEuPathDB" id="ToxoDB:ETH_00036920"/>
<dbReference type="EMBL" id="HG674483">
    <property type="protein sequence ID" value="CDJ39572.1"/>
    <property type="molecule type" value="Genomic_DNA"/>
</dbReference>
<keyword evidence="1" id="KW-0808">Transferase</keyword>
<dbReference type="Proteomes" id="UP000030747">
    <property type="component" value="Unassembled WGS sequence"/>
</dbReference>
<proteinExistence type="predicted"/>
<reference evidence="1" key="1">
    <citation type="submission" date="2013-10" db="EMBL/GenBank/DDBJ databases">
        <title>Genomic analysis of the causative agents of coccidiosis in chickens.</title>
        <authorList>
            <person name="Reid A.J."/>
            <person name="Blake D."/>
            <person name="Billington K."/>
            <person name="Browne H."/>
            <person name="Dunn M."/>
            <person name="Hung S."/>
            <person name="Kawahara F."/>
            <person name="Miranda-Saavedra D."/>
            <person name="Mourier T."/>
            <person name="Nagra H."/>
            <person name="Otto T.D."/>
            <person name="Rawlings N."/>
            <person name="Sanchez A."/>
            <person name="Sanders M."/>
            <person name="Subramaniam C."/>
            <person name="Tay Y."/>
            <person name="Dear P."/>
            <person name="Doerig C."/>
            <person name="Gruber A."/>
            <person name="Parkinson J."/>
            <person name="Shirley M."/>
            <person name="Wan K.L."/>
            <person name="Berriman M."/>
            <person name="Tomley F."/>
            <person name="Pain A."/>
        </authorList>
    </citation>
    <scope>NUCLEOTIDE SEQUENCE [LARGE SCALE GENOMIC DNA]</scope>
    <source>
        <strain evidence="1">Houghton</strain>
    </source>
</reference>
<evidence type="ECO:0000313" key="2">
    <source>
        <dbReference type="Proteomes" id="UP000030747"/>
    </source>
</evidence>
<keyword evidence="2" id="KW-1185">Reference proteome</keyword>
<dbReference type="VEuPathDB" id="ToxoDB:ETH2_1154800"/>
<dbReference type="RefSeq" id="XP_013230327.1">
    <property type="nucleotide sequence ID" value="XM_013374873.1"/>
</dbReference>